<keyword evidence="2" id="KW-1185">Reference proteome</keyword>
<protein>
    <recommendedName>
        <fullName evidence="3">DUF721 domain-containing protein</fullName>
    </recommendedName>
</protein>
<dbReference type="STRING" id="1188319.OYT1_00529"/>
<dbReference type="EMBL" id="AP018738">
    <property type="protein sequence ID" value="BBE49798.1"/>
    <property type="molecule type" value="Genomic_DNA"/>
</dbReference>
<evidence type="ECO:0008006" key="3">
    <source>
        <dbReference type="Google" id="ProtNLM"/>
    </source>
</evidence>
<evidence type="ECO:0000313" key="2">
    <source>
        <dbReference type="Proteomes" id="UP000033070"/>
    </source>
</evidence>
<organism evidence="1 2">
    <name type="scientific">Ferriphaselus amnicola</name>
    <dbReference type="NCBI Taxonomy" id="1188319"/>
    <lineage>
        <taxon>Bacteria</taxon>
        <taxon>Pseudomonadati</taxon>
        <taxon>Pseudomonadota</taxon>
        <taxon>Betaproteobacteria</taxon>
        <taxon>Nitrosomonadales</taxon>
        <taxon>Gallionellaceae</taxon>
        <taxon>Ferriphaselus</taxon>
    </lineage>
</organism>
<evidence type="ECO:0000313" key="1">
    <source>
        <dbReference type="EMBL" id="BBE49798.1"/>
    </source>
</evidence>
<dbReference type="RefSeq" id="WP_062625742.1">
    <property type="nucleotide sequence ID" value="NZ_AP018738.1"/>
</dbReference>
<proteinExistence type="predicted"/>
<name>A0A2Z6G8M4_9PROT</name>
<reference evidence="1 2" key="1">
    <citation type="submission" date="2018-06" db="EMBL/GenBank/DDBJ databases">
        <title>OYT1 Genome Sequencing.</title>
        <authorList>
            <person name="Kato S."/>
            <person name="Itoh T."/>
            <person name="Ohkuma M."/>
        </authorList>
    </citation>
    <scope>NUCLEOTIDE SEQUENCE [LARGE SCALE GENOMIC DNA]</scope>
    <source>
        <strain evidence="1 2">OYT1</strain>
    </source>
</reference>
<accession>A0A2Z6G8M4</accession>
<dbReference type="KEGG" id="fam:OYT1_ch0224"/>
<dbReference type="Proteomes" id="UP000033070">
    <property type="component" value="Chromosome"/>
</dbReference>
<sequence length="140" mass="15593">MSKQLTAYLSDNPELRPLLEHARELQQWQSLFEQVAPKSLLMSCRVGQVDKGRLQLLADNGTVAAKLRQLVPTILESFQSKGCPIREVWVRVQVGGYAAPRRKMVSALGSHGQQEVRSLAESLTESPLKTALESLLKRSL</sequence>
<dbReference type="AlphaFoldDB" id="A0A2Z6G8M4"/>
<dbReference type="Pfam" id="PF05258">
    <property type="entry name" value="DciA"/>
    <property type="match status" value="1"/>
</dbReference>
<dbReference type="InterPro" id="IPR007922">
    <property type="entry name" value="DciA-like"/>
</dbReference>
<gene>
    <name evidence="1" type="ORF">OYT1_ch0224</name>
</gene>